<evidence type="ECO:0000256" key="6">
    <source>
        <dbReference type="ARBA" id="ARBA00023244"/>
    </source>
</evidence>
<dbReference type="Proteomes" id="UP000283509">
    <property type="component" value="Unassembled WGS sequence"/>
</dbReference>
<dbReference type="EC" id="2.5.1.61" evidence="4"/>
<dbReference type="Gene3D" id="3.40.190.10">
    <property type="entry name" value="Periplasmic binding protein-like II"/>
    <property type="match status" value="2"/>
</dbReference>
<comment type="caution">
    <text evidence="10">The sequence shown here is derived from an EMBL/GenBank/DDBJ whole genome shotgun (WGS) entry which is preliminary data.</text>
</comment>
<dbReference type="PANTHER" id="PTHR11557:SF0">
    <property type="entry name" value="PORPHOBILINOGEN DEAMINASE"/>
    <property type="match status" value="1"/>
</dbReference>
<evidence type="ECO:0000256" key="5">
    <source>
        <dbReference type="ARBA" id="ARBA00022679"/>
    </source>
</evidence>
<dbReference type="Pfam" id="PF01379">
    <property type="entry name" value="Porphobil_deam"/>
    <property type="match status" value="1"/>
</dbReference>
<evidence type="ECO:0000256" key="2">
    <source>
        <dbReference type="ARBA" id="ARBA00004735"/>
    </source>
</evidence>
<dbReference type="InterPro" id="IPR036803">
    <property type="entry name" value="Porphobilinogen_deaminase_C_sf"/>
</dbReference>
<dbReference type="EMBL" id="QCYY01002412">
    <property type="protein sequence ID" value="ROT70553.1"/>
    <property type="molecule type" value="Genomic_DNA"/>
</dbReference>
<dbReference type="SUPFAM" id="SSF54782">
    <property type="entry name" value="Porphobilinogen deaminase (hydroxymethylbilane synthase), C-terminal domain"/>
    <property type="match status" value="1"/>
</dbReference>
<protein>
    <recommendedName>
        <fullName evidence="4">hydroxymethylbilane synthase</fullName>
        <ecNumber evidence="4">2.5.1.61</ecNumber>
    </recommendedName>
    <alternativeName>
        <fullName evidence="7">Hydroxymethylbilane synthase</fullName>
    </alternativeName>
</protein>
<dbReference type="GO" id="GO:0005737">
    <property type="term" value="C:cytoplasm"/>
    <property type="evidence" value="ECO:0007669"/>
    <property type="project" value="TreeGrafter"/>
</dbReference>
<dbReference type="HAMAP" id="MF_00260">
    <property type="entry name" value="Porphobil_deam"/>
    <property type="match status" value="1"/>
</dbReference>
<evidence type="ECO:0000256" key="1">
    <source>
        <dbReference type="ARBA" id="ARBA00001916"/>
    </source>
</evidence>
<dbReference type="FunFam" id="3.40.190.10:FF:000260">
    <property type="entry name" value="Porphobilinogen deaminase"/>
    <property type="match status" value="1"/>
</dbReference>
<dbReference type="OrthoDB" id="564646at2759"/>
<dbReference type="GO" id="GO:0004418">
    <property type="term" value="F:hydroxymethylbilane synthase activity"/>
    <property type="evidence" value="ECO:0007669"/>
    <property type="project" value="UniProtKB-EC"/>
</dbReference>
<sequence>MEANGNGHNQESSVMRIGSRDSELALKQTYMVRDSLQKIHPDMKFEIVTMKTKGDKILNVALSKIGSKSLFTKELEIALEEGTVDIVVHSLKDLPTTLPDGMVIGAICEREDPRDAVIMHPKYSECKLASLPKDSVIGTSSLRRGAQLKRRFPNLKFESVRGNLNTRLRKLDEADDYAALILAVAGVVRMGWKDRISQYLDDDLCMYAVGQGALAVECREGDTNTIELLGQLCHAQTMIATTAERAFMRTLEGGCSAPVAAHTKMTDDSIELKGGVWSLDGSEELLKTQSVSLQAADSTDGMQPPAKMAKTSLTLCGIVPHPKYAESMIKAHGLGVDLATALLEQGAERILKEAKAANAASAPNVPPQKVAVLSESFQEKDEQTVQSS</sequence>
<feature type="domain" description="Porphobilinogen deaminase C-terminal" evidence="9">
    <location>
        <begin position="240"/>
        <end position="293"/>
    </location>
</feature>
<dbReference type="InterPro" id="IPR022419">
    <property type="entry name" value="Porphobilin_deaminase_cofac_BS"/>
</dbReference>
<comment type="pathway">
    <text evidence="2">Porphyrin-containing compound metabolism; protoporphyrin-IX biosynthesis; coproporphyrinogen-III from 5-aminolevulinate: step 2/4.</text>
</comment>
<dbReference type="PRINTS" id="PR00151">
    <property type="entry name" value="PORPHBDMNASE"/>
</dbReference>
<reference evidence="10 11" key="2">
    <citation type="submission" date="2019-01" db="EMBL/GenBank/DDBJ databases">
        <title>The decoding of complex shrimp genome reveals the adaptation for benthos swimmer, frequently molting mechanism and breeding impact on genome.</title>
        <authorList>
            <person name="Sun Y."/>
            <person name="Gao Y."/>
            <person name="Yu Y."/>
        </authorList>
    </citation>
    <scope>NUCLEOTIDE SEQUENCE [LARGE SCALE GENOMIC DNA]</scope>
    <source>
        <tissue evidence="10">Muscle</tissue>
    </source>
</reference>
<dbReference type="FunFam" id="3.40.190.10:FF:000005">
    <property type="entry name" value="Porphobilinogen deaminase"/>
    <property type="match status" value="1"/>
</dbReference>
<dbReference type="InterPro" id="IPR022418">
    <property type="entry name" value="Porphobilinogen_deaminase_C"/>
</dbReference>
<organism evidence="10 11">
    <name type="scientific">Penaeus vannamei</name>
    <name type="common">Whiteleg shrimp</name>
    <name type="synonym">Litopenaeus vannamei</name>
    <dbReference type="NCBI Taxonomy" id="6689"/>
    <lineage>
        <taxon>Eukaryota</taxon>
        <taxon>Metazoa</taxon>
        <taxon>Ecdysozoa</taxon>
        <taxon>Arthropoda</taxon>
        <taxon>Crustacea</taxon>
        <taxon>Multicrustacea</taxon>
        <taxon>Malacostraca</taxon>
        <taxon>Eumalacostraca</taxon>
        <taxon>Eucarida</taxon>
        <taxon>Decapoda</taxon>
        <taxon>Dendrobranchiata</taxon>
        <taxon>Penaeoidea</taxon>
        <taxon>Penaeidae</taxon>
        <taxon>Penaeus</taxon>
    </lineage>
</organism>
<gene>
    <name evidence="10" type="ORF">C7M84_011160</name>
</gene>
<dbReference type="CDD" id="cd13645">
    <property type="entry name" value="PBP2_HuPBGD_like"/>
    <property type="match status" value="1"/>
</dbReference>
<evidence type="ECO:0000313" key="11">
    <source>
        <dbReference type="Proteomes" id="UP000283509"/>
    </source>
</evidence>
<name>A0A3R7PLQ6_PENVA</name>
<dbReference type="PANTHER" id="PTHR11557">
    <property type="entry name" value="PORPHOBILINOGEN DEAMINASE"/>
    <property type="match status" value="1"/>
</dbReference>
<accession>A0A3R7PLQ6</accession>
<evidence type="ECO:0000256" key="3">
    <source>
        <dbReference type="ARBA" id="ARBA00005638"/>
    </source>
</evidence>
<evidence type="ECO:0000259" key="9">
    <source>
        <dbReference type="Pfam" id="PF03900"/>
    </source>
</evidence>
<keyword evidence="5" id="KW-0808">Transferase</keyword>
<comment type="cofactor">
    <cofactor evidence="1">
        <name>dipyrromethane</name>
        <dbReference type="ChEBI" id="CHEBI:60342"/>
    </cofactor>
</comment>
<dbReference type="Gene3D" id="3.30.160.40">
    <property type="entry name" value="Porphobilinogen deaminase, C-terminal domain"/>
    <property type="match status" value="1"/>
</dbReference>
<feature type="domain" description="Porphobilinogen deaminase N-terminal" evidence="8">
    <location>
        <begin position="15"/>
        <end position="226"/>
    </location>
</feature>
<keyword evidence="11" id="KW-1185">Reference proteome</keyword>
<dbReference type="NCBIfam" id="TIGR00212">
    <property type="entry name" value="hemC"/>
    <property type="match status" value="1"/>
</dbReference>
<proteinExistence type="inferred from homology"/>
<evidence type="ECO:0000259" key="8">
    <source>
        <dbReference type="Pfam" id="PF01379"/>
    </source>
</evidence>
<dbReference type="Pfam" id="PF03900">
    <property type="entry name" value="Porphobil_deamC"/>
    <property type="match status" value="1"/>
</dbReference>
<dbReference type="STRING" id="6689.A0A3R7PLQ6"/>
<dbReference type="InterPro" id="IPR022417">
    <property type="entry name" value="Porphobilin_deaminase_N"/>
</dbReference>
<dbReference type="InterPro" id="IPR000860">
    <property type="entry name" value="HemC"/>
</dbReference>
<evidence type="ECO:0000313" key="10">
    <source>
        <dbReference type="EMBL" id="ROT70553.1"/>
    </source>
</evidence>
<dbReference type="SUPFAM" id="SSF53850">
    <property type="entry name" value="Periplasmic binding protein-like II"/>
    <property type="match status" value="1"/>
</dbReference>
<comment type="similarity">
    <text evidence="3">Belongs to the HMBS family.</text>
</comment>
<dbReference type="AlphaFoldDB" id="A0A3R7PLQ6"/>
<dbReference type="UniPathway" id="UPA00251">
    <property type="reaction ID" value="UER00319"/>
</dbReference>
<keyword evidence="6" id="KW-0627">Porphyrin biosynthesis</keyword>
<evidence type="ECO:0000256" key="7">
    <source>
        <dbReference type="ARBA" id="ARBA00033064"/>
    </source>
</evidence>
<reference evidence="10 11" key="1">
    <citation type="submission" date="2018-04" db="EMBL/GenBank/DDBJ databases">
        <authorList>
            <person name="Zhang X."/>
            <person name="Yuan J."/>
            <person name="Li F."/>
            <person name="Xiang J."/>
        </authorList>
    </citation>
    <scope>NUCLEOTIDE SEQUENCE [LARGE SCALE GENOMIC DNA]</scope>
    <source>
        <tissue evidence="10">Muscle</tissue>
    </source>
</reference>
<dbReference type="GO" id="GO:0006782">
    <property type="term" value="P:protoporphyrinogen IX biosynthetic process"/>
    <property type="evidence" value="ECO:0007669"/>
    <property type="project" value="UniProtKB-UniPathway"/>
</dbReference>
<dbReference type="PROSITE" id="PS00533">
    <property type="entry name" value="PORPHOBILINOGEN_DEAM"/>
    <property type="match status" value="1"/>
</dbReference>
<evidence type="ECO:0000256" key="4">
    <source>
        <dbReference type="ARBA" id="ARBA00012655"/>
    </source>
</evidence>